<sequence>MDCNASPSAPAASGSNIEANIRRAHGTHAPRLRSDAAGVESWIEVSSRPSSSSLSSVADEIITEGLRVQHDSNLLRRRTRKRANDHIHTYGNRQSYAGTSSQEEYEESESESDRIMTSSNEALPRSPLRHEWRPTGPQFTLSSASSDNAYASEDADDNENATAIGLRRGEEYFTPQPNVFSHPPTASRASSQQQSTNSYFSERPVRPSQRGSYATREQHSPYNAISPSHQADHDAALRASLSTLLSCAAAARGLPKSNQQALQASTRPVTSNRVDPTSIGLIPESAVYGSPAKPATQSSQKSAESSAVASPDKTKRKVTSSTAQRSNSKDRRTTKKARKTSANWTPATMEDVNPTLLTWFVGAGVVVLISALSFSAGYITGREHGRAEAIELGMGAGEVGRCGKEAMVAGAGRGLRRLRWTDAASSMVS</sequence>
<feature type="compositionally biased region" description="Polar residues" evidence="1">
    <location>
        <begin position="295"/>
        <end position="308"/>
    </location>
</feature>
<feature type="region of interest" description="Disordered" evidence="1">
    <location>
        <begin position="173"/>
        <end position="217"/>
    </location>
</feature>
<protein>
    <submittedName>
        <fullName evidence="3">Uncharacterized protein</fullName>
    </submittedName>
</protein>
<keyword evidence="2" id="KW-0472">Membrane</keyword>
<name>A0A0D1XYT2_9PEZI</name>
<dbReference type="InParanoid" id="A0A0D1XYT2"/>
<dbReference type="VEuPathDB" id="FungiDB:PV09_01842"/>
<keyword evidence="4" id="KW-1185">Reference proteome</keyword>
<proteinExistence type="predicted"/>
<evidence type="ECO:0000256" key="2">
    <source>
        <dbReference type="SAM" id="Phobius"/>
    </source>
</evidence>
<gene>
    <name evidence="3" type="ORF">PV09_01842</name>
</gene>
<dbReference type="OrthoDB" id="5413188at2759"/>
<feature type="compositionally biased region" description="Basic residues" evidence="1">
    <location>
        <begin position="22"/>
        <end position="31"/>
    </location>
</feature>
<dbReference type="GeneID" id="27309815"/>
<feature type="compositionally biased region" description="Low complexity" evidence="1">
    <location>
        <begin position="1"/>
        <end position="15"/>
    </location>
</feature>
<dbReference type="EMBL" id="KN847532">
    <property type="protein sequence ID" value="KIW07936.1"/>
    <property type="molecule type" value="Genomic_DNA"/>
</dbReference>
<feature type="compositionally biased region" description="Polar residues" evidence="1">
    <location>
        <begin position="256"/>
        <end position="275"/>
    </location>
</feature>
<evidence type="ECO:0000313" key="3">
    <source>
        <dbReference type="EMBL" id="KIW07936.1"/>
    </source>
</evidence>
<reference evidence="3 4" key="1">
    <citation type="submission" date="2015-01" db="EMBL/GenBank/DDBJ databases">
        <title>The Genome Sequence of Ochroconis gallopava CBS43764.</title>
        <authorList>
            <consortium name="The Broad Institute Genomics Platform"/>
            <person name="Cuomo C."/>
            <person name="de Hoog S."/>
            <person name="Gorbushina A."/>
            <person name="Stielow B."/>
            <person name="Teixiera M."/>
            <person name="Abouelleil A."/>
            <person name="Chapman S.B."/>
            <person name="Priest M."/>
            <person name="Young S.K."/>
            <person name="Wortman J."/>
            <person name="Nusbaum C."/>
            <person name="Birren B."/>
        </authorList>
    </citation>
    <scope>NUCLEOTIDE SEQUENCE [LARGE SCALE GENOMIC DNA]</scope>
    <source>
        <strain evidence="3 4">CBS 43764</strain>
    </source>
</reference>
<dbReference type="AlphaFoldDB" id="A0A0D1XYT2"/>
<feature type="region of interest" description="Disordered" evidence="1">
    <location>
        <begin position="1"/>
        <end position="34"/>
    </location>
</feature>
<evidence type="ECO:0000313" key="4">
    <source>
        <dbReference type="Proteomes" id="UP000053259"/>
    </source>
</evidence>
<dbReference type="STRING" id="253628.A0A0D1XYT2"/>
<keyword evidence="2" id="KW-0812">Transmembrane</keyword>
<accession>A0A0D1XYT2</accession>
<keyword evidence="2" id="KW-1133">Transmembrane helix</keyword>
<feature type="compositionally biased region" description="Polar residues" evidence="1">
    <location>
        <begin position="137"/>
        <end position="149"/>
    </location>
</feature>
<evidence type="ECO:0000256" key="1">
    <source>
        <dbReference type="SAM" id="MobiDB-lite"/>
    </source>
</evidence>
<dbReference type="RefSeq" id="XP_016217805.1">
    <property type="nucleotide sequence ID" value="XM_016354793.1"/>
</dbReference>
<organism evidence="3 4">
    <name type="scientific">Verruconis gallopava</name>
    <dbReference type="NCBI Taxonomy" id="253628"/>
    <lineage>
        <taxon>Eukaryota</taxon>
        <taxon>Fungi</taxon>
        <taxon>Dikarya</taxon>
        <taxon>Ascomycota</taxon>
        <taxon>Pezizomycotina</taxon>
        <taxon>Dothideomycetes</taxon>
        <taxon>Pleosporomycetidae</taxon>
        <taxon>Venturiales</taxon>
        <taxon>Sympoventuriaceae</taxon>
        <taxon>Verruconis</taxon>
    </lineage>
</organism>
<dbReference type="Proteomes" id="UP000053259">
    <property type="component" value="Unassembled WGS sequence"/>
</dbReference>
<feature type="region of interest" description="Disordered" evidence="1">
    <location>
        <begin position="77"/>
        <end position="158"/>
    </location>
</feature>
<feature type="region of interest" description="Disordered" evidence="1">
    <location>
        <begin position="254"/>
        <end position="344"/>
    </location>
</feature>
<feature type="transmembrane region" description="Helical" evidence="2">
    <location>
        <begin position="356"/>
        <end position="379"/>
    </location>
</feature>